<evidence type="ECO:0000256" key="7">
    <source>
        <dbReference type="ARBA" id="ARBA00022989"/>
    </source>
</evidence>
<feature type="transmembrane region" description="Helical" evidence="9">
    <location>
        <begin position="305"/>
        <end position="327"/>
    </location>
</feature>
<dbReference type="NCBIfam" id="TIGR00727">
    <property type="entry name" value="ISP4_OPT"/>
    <property type="match status" value="1"/>
</dbReference>
<keyword evidence="6" id="KW-0653">Protein transport</keyword>
<keyword evidence="7 9" id="KW-1133">Transmembrane helix</keyword>
<dbReference type="Proteomes" id="UP001385951">
    <property type="component" value="Unassembled WGS sequence"/>
</dbReference>
<reference evidence="11 12" key="1">
    <citation type="submission" date="2022-09" db="EMBL/GenBank/DDBJ databases">
        <authorList>
            <person name="Palmer J.M."/>
        </authorList>
    </citation>
    <scope>NUCLEOTIDE SEQUENCE [LARGE SCALE GENOMIC DNA]</scope>
    <source>
        <strain evidence="11 12">DSM 7382</strain>
    </source>
</reference>
<comment type="similarity">
    <text evidence="2">Belongs to the oligopeptide OPT transporter family.</text>
</comment>
<dbReference type="Pfam" id="PF03169">
    <property type="entry name" value="OPT"/>
    <property type="match status" value="1"/>
</dbReference>
<feature type="transmembrane region" description="Helical" evidence="9">
    <location>
        <begin position="98"/>
        <end position="117"/>
    </location>
</feature>
<dbReference type="NCBIfam" id="TIGR00728">
    <property type="entry name" value="OPT_sfam"/>
    <property type="match status" value="1"/>
</dbReference>
<feature type="transmembrane region" description="Helical" evidence="9">
    <location>
        <begin position="642"/>
        <end position="664"/>
    </location>
</feature>
<feature type="transmembrane region" description="Helical" evidence="9">
    <location>
        <begin position="576"/>
        <end position="593"/>
    </location>
</feature>
<feature type="chain" id="PRO_5043889191" description="OPT oligopeptide transporter" evidence="10">
    <location>
        <begin position="18"/>
        <end position="789"/>
    </location>
</feature>
<evidence type="ECO:0000313" key="11">
    <source>
        <dbReference type="EMBL" id="KAK7682527.1"/>
    </source>
</evidence>
<keyword evidence="10" id="KW-0732">Signal</keyword>
<keyword evidence="5" id="KW-0571">Peptide transport</keyword>
<keyword evidence="3" id="KW-0813">Transport</keyword>
<organism evidence="11 12">
    <name type="scientific">Cerrena zonata</name>
    <dbReference type="NCBI Taxonomy" id="2478898"/>
    <lineage>
        <taxon>Eukaryota</taxon>
        <taxon>Fungi</taxon>
        <taxon>Dikarya</taxon>
        <taxon>Basidiomycota</taxon>
        <taxon>Agaricomycotina</taxon>
        <taxon>Agaricomycetes</taxon>
        <taxon>Polyporales</taxon>
        <taxon>Cerrenaceae</taxon>
        <taxon>Cerrena</taxon>
    </lineage>
</organism>
<keyword evidence="4 9" id="KW-0812">Transmembrane</keyword>
<gene>
    <name evidence="11" type="ORF">QCA50_014327</name>
</gene>
<accession>A0AAW0FZ10</accession>
<feature type="transmembrane region" description="Helical" evidence="9">
    <location>
        <begin position="334"/>
        <end position="357"/>
    </location>
</feature>
<proteinExistence type="inferred from homology"/>
<evidence type="ECO:0000256" key="10">
    <source>
        <dbReference type="SAM" id="SignalP"/>
    </source>
</evidence>
<feature type="transmembrane region" description="Helical" evidence="9">
    <location>
        <begin position="492"/>
        <end position="512"/>
    </location>
</feature>
<comment type="subcellular location">
    <subcellularLocation>
        <location evidence="1">Membrane</location>
        <topology evidence="1">Multi-pass membrane protein</topology>
    </subcellularLocation>
</comment>
<comment type="caution">
    <text evidence="11">The sequence shown here is derived from an EMBL/GenBank/DDBJ whole genome shotgun (WGS) entry which is preliminary data.</text>
</comment>
<dbReference type="EMBL" id="JASBNA010000035">
    <property type="protein sequence ID" value="KAK7682527.1"/>
    <property type="molecule type" value="Genomic_DNA"/>
</dbReference>
<evidence type="ECO:0000256" key="4">
    <source>
        <dbReference type="ARBA" id="ARBA00022692"/>
    </source>
</evidence>
<feature type="transmembrane region" description="Helical" evidence="9">
    <location>
        <begin position="409"/>
        <end position="432"/>
    </location>
</feature>
<evidence type="ECO:0000256" key="1">
    <source>
        <dbReference type="ARBA" id="ARBA00004141"/>
    </source>
</evidence>
<dbReference type="InterPro" id="IPR004648">
    <property type="entry name" value="Oligpept_transpt"/>
</dbReference>
<dbReference type="GO" id="GO:0015031">
    <property type="term" value="P:protein transport"/>
    <property type="evidence" value="ECO:0007669"/>
    <property type="project" value="UniProtKB-KW"/>
</dbReference>
<feature type="transmembrane region" description="Helical" evidence="9">
    <location>
        <begin position="676"/>
        <end position="701"/>
    </location>
</feature>
<evidence type="ECO:0000256" key="5">
    <source>
        <dbReference type="ARBA" id="ARBA00022856"/>
    </source>
</evidence>
<evidence type="ECO:0000256" key="3">
    <source>
        <dbReference type="ARBA" id="ARBA00022448"/>
    </source>
</evidence>
<dbReference type="PANTHER" id="PTHR22601">
    <property type="entry name" value="ISP4 LIKE PROTEIN"/>
    <property type="match status" value="1"/>
</dbReference>
<evidence type="ECO:0008006" key="13">
    <source>
        <dbReference type="Google" id="ProtNLM"/>
    </source>
</evidence>
<name>A0AAW0FZ10_9APHY</name>
<evidence type="ECO:0000256" key="2">
    <source>
        <dbReference type="ARBA" id="ARBA00008807"/>
    </source>
</evidence>
<dbReference type="InterPro" id="IPR004813">
    <property type="entry name" value="OPT"/>
</dbReference>
<evidence type="ECO:0000313" key="12">
    <source>
        <dbReference type="Proteomes" id="UP001385951"/>
    </source>
</evidence>
<feature type="transmembrane region" description="Helical" evidence="9">
    <location>
        <begin position="200"/>
        <end position="219"/>
    </location>
</feature>
<feature type="transmembrane region" description="Helical" evidence="9">
    <location>
        <begin position="162"/>
        <end position="180"/>
    </location>
</feature>
<dbReference type="AlphaFoldDB" id="A0AAW0FZ10"/>
<feature type="transmembrane region" description="Helical" evidence="9">
    <location>
        <begin position="466"/>
        <end position="486"/>
    </location>
</feature>
<evidence type="ECO:0000256" key="8">
    <source>
        <dbReference type="ARBA" id="ARBA00023136"/>
    </source>
</evidence>
<keyword evidence="8 9" id="KW-0472">Membrane</keyword>
<feature type="transmembrane region" description="Helical" evidence="9">
    <location>
        <begin position="721"/>
        <end position="744"/>
    </location>
</feature>
<dbReference type="GO" id="GO:0016020">
    <property type="term" value="C:membrane"/>
    <property type="evidence" value="ECO:0007669"/>
    <property type="project" value="UniProtKB-SubCell"/>
</dbReference>
<evidence type="ECO:0000256" key="9">
    <source>
        <dbReference type="SAM" id="Phobius"/>
    </source>
</evidence>
<feature type="signal peptide" evidence="10">
    <location>
        <begin position="1"/>
        <end position="17"/>
    </location>
</feature>
<protein>
    <recommendedName>
        <fullName evidence="13">OPT oligopeptide transporter</fullName>
    </recommendedName>
</protein>
<evidence type="ECO:0000256" key="6">
    <source>
        <dbReference type="ARBA" id="ARBA00022927"/>
    </source>
</evidence>
<sequence length="789" mass="89301">MNSWPIILCFEISAILRFFFPLGTMSSHKENQTATDPEEQGRVTWSRIELSLPVHNVLPFDPNWDAEKFCFDDSPYPEVRSAVSNTDDPLMPVNTIRAWLIGIIWAMLLPGLNQFLFFRFPSIIVSNVVAQLTSLPAGRLWERFLPNMKIFGISLNPGPFNIKEHVLITMMATVGYQAAYATRLVAVQRFFYGQTLNFSYQWMLVMSTQLIGFSLGGLARRFLVKPPSMIWPTNLVNCALFNTLHSKTYPGIGNRGGLSRERFFLFAFLASGIWYLFPGYLFTALSYFSWVCWIAPQNVVVNQLFGYMSGLGMSVLTFDWTQIAYIGSPLATPWWVIVNVGSSFVFFYWFITPILYYTNTWYAKFMPIVSVTSFDNSGKVYNVTEILTPQATLDIAKYESYSPLFLSTAFAMLYGLNFAATTATLTHVILFYRDQLWEQARRSLRAYGNSDIHGRLMSVYDQVPDLWYIVIFIVAFIFGMVCIELWDSQMPVWGFLLALVIGFIFTVPIGIIQAVTNQPIGLNVITELIAGYILPGKPIAMMMFKTWGYLTAEQAVQFSSDFKLGHYMKIPPRSMFWAQTIATIVAGTVQLGVQTWMFANIDDICTPGQKDGFTCPGMEVFGTSSIIWGVIGPSRQFSRGQIYTGLLYFFPLGVIAPTITYLILRKWPNSMVKYINFPIFFLGAAAWVPPASGVNFIPWTIVGYVFNHVIRRRYFGWWTKYNYVLSAALDAGVAVSGVLIYFCFQYPSHGTIGKSTIGQWWGNTVHLNTADARGAALLTSDSPFGPKHW</sequence>
<feature type="transmembrane region" description="Helical" evidence="9">
    <location>
        <begin position="263"/>
        <end position="285"/>
    </location>
</feature>
<dbReference type="GO" id="GO:0035673">
    <property type="term" value="F:oligopeptide transmembrane transporter activity"/>
    <property type="evidence" value="ECO:0007669"/>
    <property type="project" value="InterPro"/>
</dbReference>
<keyword evidence="12" id="KW-1185">Reference proteome</keyword>